<dbReference type="PROSITE" id="PS50011">
    <property type="entry name" value="PROTEIN_KINASE_DOM"/>
    <property type="match status" value="1"/>
</dbReference>
<dbReference type="PROSITE" id="PS00107">
    <property type="entry name" value="PROTEIN_KINASE_ATP"/>
    <property type="match status" value="1"/>
</dbReference>
<proteinExistence type="predicted"/>
<feature type="binding site" evidence="3">
    <location>
        <position position="57"/>
    </location>
    <ligand>
        <name>ATP</name>
        <dbReference type="ChEBI" id="CHEBI:30616"/>
    </ligand>
</feature>
<dbReference type="PROSITE" id="PS00108">
    <property type="entry name" value="PROTEIN_KINASE_ST"/>
    <property type="match status" value="1"/>
</dbReference>
<dbReference type="InterPro" id="IPR041664">
    <property type="entry name" value="AAA_16"/>
</dbReference>
<accession>A0A328CE96</accession>
<dbReference type="CDD" id="cd14014">
    <property type="entry name" value="STKc_PknB_like"/>
    <property type="match status" value="1"/>
</dbReference>
<evidence type="ECO:0000256" key="2">
    <source>
        <dbReference type="ARBA" id="ARBA00022840"/>
    </source>
</evidence>
<dbReference type="AlphaFoldDB" id="A0A328CE96"/>
<dbReference type="PANTHER" id="PTHR24348:SF68">
    <property type="entry name" value="SERINE_THREONINE-PROTEIN KINASE ATG1C"/>
    <property type="match status" value="1"/>
</dbReference>
<dbReference type="SUPFAM" id="SSF56112">
    <property type="entry name" value="Protein kinase-like (PK-like)"/>
    <property type="match status" value="1"/>
</dbReference>
<feature type="compositionally biased region" description="Basic and acidic residues" evidence="4">
    <location>
        <begin position="229"/>
        <end position="247"/>
    </location>
</feature>
<dbReference type="Pfam" id="PF00069">
    <property type="entry name" value="Pkinase"/>
    <property type="match status" value="1"/>
</dbReference>
<name>A0A328CE96_9DELT</name>
<evidence type="ECO:0000256" key="3">
    <source>
        <dbReference type="PROSITE-ProRule" id="PRU10141"/>
    </source>
</evidence>
<feature type="domain" description="Protein kinase" evidence="5">
    <location>
        <begin position="27"/>
        <end position="289"/>
    </location>
</feature>
<keyword evidence="1 3" id="KW-0547">Nucleotide-binding</keyword>
<dbReference type="GO" id="GO:0005524">
    <property type="term" value="F:ATP binding"/>
    <property type="evidence" value="ECO:0007669"/>
    <property type="project" value="UniProtKB-UniRule"/>
</dbReference>
<evidence type="ECO:0000313" key="6">
    <source>
        <dbReference type="EMBL" id="RAL25203.1"/>
    </source>
</evidence>
<dbReference type="GO" id="GO:0005737">
    <property type="term" value="C:cytoplasm"/>
    <property type="evidence" value="ECO:0007669"/>
    <property type="project" value="TreeGrafter"/>
</dbReference>
<protein>
    <recommendedName>
        <fullName evidence="5">Protein kinase domain-containing protein</fullName>
    </recommendedName>
</protein>
<dbReference type="GO" id="GO:0004674">
    <property type="term" value="F:protein serine/threonine kinase activity"/>
    <property type="evidence" value="ECO:0007669"/>
    <property type="project" value="InterPro"/>
</dbReference>
<evidence type="ECO:0000256" key="1">
    <source>
        <dbReference type="ARBA" id="ARBA00022741"/>
    </source>
</evidence>
<evidence type="ECO:0000256" key="4">
    <source>
        <dbReference type="SAM" id="MobiDB-lite"/>
    </source>
</evidence>
<keyword evidence="7" id="KW-1185">Reference proteome</keyword>
<feature type="region of interest" description="Disordered" evidence="4">
    <location>
        <begin position="228"/>
        <end position="247"/>
    </location>
</feature>
<organism evidence="6 7">
    <name type="scientific">Lujinxingia litoralis</name>
    <dbReference type="NCBI Taxonomy" id="2211119"/>
    <lineage>
        <taxon>Bacteria</taxon>
        <taxon>Deltaproteobacteria</taxon>
        <taxon>Bradymonadales</taxon>
        <taxon>Lujinxingiaceae</taxon>
        <taxon>Lujinxingia</taxon>
    </lineage>
</organism>
<dbReference type="PANTHER" id="PTHR24348">
    <property type="entry name" value="SERINE/THREONINE-PROTEIN KINASE UNC-51-RELATED"/>
    <property type="match status" value="1"/>
</dbReference>
<dbReference type="InterPro" id="IPR027417">
    <property type="entry name" value="P-loop_NTPase"/>
</dbReference>
<dbReference type="EMBL" id="QHKO01000001">
    <property type="protein sequence ID" value="RAL25203.1"/>
    <property type="molecule type" value="Genomic_DNA"/>
</dbReference>
<dbReference type="SMART" id="SM00220">
    <property type="entry name" value="S_TKc"/>
    <property type="match status" value="1"/>
</dbReference>
<gene>
    <name evidence="6" type="ORF">DL240_03055</name>
</gene>
<comment type="caution">
    <text evidence="6">The sequence shown here is derived from an EMBL/GenBank/DDBJ whole genome shotgun (WGS) entry which is preliminary data.</text>
</comment>
<dbReference type="InterPro" id="IPR011990">
    <property type="entry name" value="TPR-like_helical_dom_sf"/>
</dbReference>
<dbReference type="Pfam" id="PF13191">
    <property type="entry name" value="AAA_16"/>
    <property type="match status" value="1"/>
</dbReference>
<dbReference type="Proteomes" id="UP000249169">
    <property type="component" value="Unassembled WGS sequence"/>
</dbReference>
<dbReference type="InterPro" id="IPR017441">
    <property type="entry name" value="Protein_kinase_ATP_BS"/>
</dbReference>
<sequence>MATVHRQRGRIRQSSGGMASKVFAGRYAYIKPLGRGAGGSVYLAEDLRHERREVALKVLSADACESVQGKMLRREFEILSKLSHPNLVRVYDYGLLPDGGVYLAEEYIDGFSLQDARALLEPAALIDLTLQLLQGLSYLHAMGMIHRDIKPANVMLLWLDDASALPMAKLVDFGLSSMDPKRDTLRGGTRSYMAPEVIRGEKGEQRSDLYSLGVTLYYALCGVLPFGPRSKDDPPPTEEDFRPPEPHRLNAEVPLELSRFTMALLRQLPDVEYADAGEALQALAEDTGVIEQWSAGRMANSLDVAAAPVIRGYFERGILARRLDEDDLLLEWLSTNETSSMGQLYLIRGEEGAGKTRLLNDVQASSKLQGHVVLESVCRPGMKPYELLVDLVAQVVELVASQDQLALESYRPALRARQLMSVLGIETAGEHVQPFVEQAWMRQALEEAVAVLRPRQLVFYIDELHLADERSLEVIEDWFRVVKARNRPDIVAALSDGEVCSRLQKGQGVQLLPIEGVGRDDVADYFGEQLALSGLSDTWVDDVSRAARGRPAYVEELCRYLIDAGLLRRRSASTWAARLDEVEARGVPSSLRESLRRRVTSVGASGRECLELLALMERPLLWESARQLLIAGGAGAAEAERTLQTVLWRNLIEIDLRTGGRYVRLIHDELAEAVSDMLSPEWRRALHRRIGQQLMKDWRRGLARAGEAAHHLSAGGNVALAGHYFLMAGDEERADGEFLQAGDLYECARGALAEGPESALVALHLAELSMARFDAREAQAWLARAEAQGLNSESGWLHWRVLFRGAELMYYAGENEAAERRRAQIDEMGIAQRGAVDLLELDARLLYGRGKLELAKSMLQQCVERAEVLVSGHRLASALASLAHVQVLTGQAALGLKTYQQAIEQADRLGERGLRGEVLTCYGADLRRIGSPVESRDALLEALEHLVSSERSWATIEVLFQLAWTLSTLGNRSDARRRASEAYCLAQRLGHRPCEEKIALFLGGLVLRGRAERVLGAEQLNRVALAFDGRDDYRVERAELLMATGDLMIELQCSEYGARLLQRGREQAFRMGAHGLLPKL</sequence>
<dbReference type="SUPFAM" id="SSF52540">
    <property type="entry name" value="P-loop containing nucleoside triphosphate hydrolases"/>
    <property type="match status" value="1"/>
</dbReference>
<dbReference type="InterPro" id="IPR045269">
    <property type="entry name" value="Atg1-like"/>
</dbReference>
<keyword evidence="2 3" id="KW-0067">ATP-binding</keyword>
<dbReference type="Gene3D" id="1.10.510.10">
    <property type="entry name" value="Transferase(Phosphotransferase) domain 1"/>
    <property type="match status" value="1"/>
</dbReference>
<dbReference type="Gene3D" id="1.25.40.10">
    <property type="entry name" value="Tetratricopeptide repeat domain"/>
    <property type="match status" value="1"/>
</dbReference>
<dbReference type="InterPro" id="IPR000719">
    <property type="entry name" value="Prot_kinase_dom"/>
</dbReference>
<reference evidence="6 7" key="1">
    <citation type="submission" date="2018-05" db="EMBL/GenBank/DDBJ databases">
        <title>Lujinxingia marina gen. nov. sp. nov., a new facultative anaerobic member of the class Deltaproteobacteria, and proposal of Lujinxingaceae fam. nov.</title>
        <authorList>
            <person name="Li C.-M."/>
        </authorList>
    </citation>
    <scope>NUCLEOTIDE SEQUENCE [LARGE SCALE GENOMIC DNA]</scope>
    <source>
        <strain evidence="6 7">B210</strain>
    </source>
</reference>
<dbReference type="SUPFAM" id="SSF48452">
    <property type="entry name" value="TPR-like"/>
    <property type="match status" value="1"/>
</dbReference>
<dbReference type="InterPro" id="IPR008271">
    <property type="entry name" value="Ser/Thr_kinase_AS"/>
</dbReference>
<evidence type="ECO:0000259" key="5">
    <source>
        <dbReference type="PROSITE" id="PS50011"/>
    </source>
</evidence>
<dbReference type="Gene3D" id="3.30.200.20">
    <property type="entry name" value="Phosphorylase Kinase, domain 1"/>
    <property type="match status" value="1"/>
</dbReference>
<dbReference type="InterPro" id="IPR011009">
    <property type="entry name" value="Kinase-like_dom_sf"/>
</dbReference>
<evidence type="ECO:0000313" key="7">
    <source>
        <dbReference type="Proteomes" id="UP000249169"/>
    </source>
</evidence>